<dbReference type="InterPro" id="IPR050680">
    <property type="entry name" value="YpeA/RimI_acetyltransf"/>
</dbReference>
<dbReference type="AlphaFoldDB" id="F7PSI8"/>
<sequence>MTIYVRDAILSDQLALNDLAYNLYFEYHKNRPGVFKNQKNAFSLKLLKDLLTSDTDQVIVAYNKQGDLLGYAYFTYKTTKESSLCHERKFTEVTEICTKSSHKRLGVASKLHNEIVKRARDNGYPIIELDVWFFNDEAISFYKKLGFIDKNKKMELLINQ</sequence>
<dbReference type="Proteomes" id="UP000005707">
    <property type="component" value="Unassembled WGS sequence"/>
</dbReference>
<dbReference type="EC" id="2.3.1.158" evidence="4"/>
<dbReference type="CDD" id="cd04301">
    <property type="entry name" value="NAT_SF"/>
    <property type="match status" value="1"/>
</dbReference>
<dbReference type="OrthoDB" id="9805924at2"/>
<dbReference type="Gene3D" id="3.40.630.30">
    <property type="match status" value="1"/>
</dbReference>
<reference evidence="4 5" key="2">
    <citation type="journal article" date="2013" name="PLoS ONE">
        <title>INDIGO - INtegrated Data Warehouse of MIcrobial GenOmes with Examples from the Red Sea Extremophiles.</title>
        <authorList>
            <person name="Alam I."/>
            <person name="Antunes A."/>
            <person name="Kamau A.A."/>
            <person name="Ba Alawi W."/>
            <person name="Kalkatawi M."/>
            <person name="Stingl U."/>
            <person name="Bajic V.B."/>
        </authorList>
    </citation>
    <scope>NUCLEOTIDE SEQUENCE [LARGE SCALE GENOMIC DNA]</scope>
    <source>
        <strain evidence="4 5">SSD-17B</strain>
    </source>
</reference>
<comment type="caution">
    <text evidence="4">The sequence shown here is derived from an EMBL/GenBank/DDBJ whole genome shotgun (WGS) entry which is preliminary data.</text>
</comment>
<dbReference type="InterPro" id="IPR016181">
    <property type="entry name" value="Acyl_CoA_acyltransferase"/>
</dbReference>
<dbReference type="EMBL" id="AFNU02000004">
    <property type="protein sequence ID" value="ERJ12622.1"/>
    <property type="molecule type" value="Genomic_DNA"/>
</dbReference>
<accession>F7PSI8</accession>
<dbReference type="PROSITE" id="PS51186">
    <property type="entry name" value="GNAT"/>
    <property type="match status" value="1"/>
</dbReference>
<gene>
    <name evidence="4" type="ORF">HLPCO_001618</name>
</gene>
<reference evidence="4 5" key="1">
    <citation type="journal article" date="2011" name="J. Bacteriol.">
        <title>Genome sequence of Haloplasma contractile, an unusual contractile bacterium from a deep-sea anoxic brine lake.</title>
        <authorList>
            <person name="Antunes A."/>
            <person name="Alam I."/>
            <person name="El Dorry H."/>
            <person name="Siam R."/>
            <person name="Robertson A."/>
            <person name="Bajic V.B."/>
            <person name="Stingl U."/>
        </authorList>
    </citation>
    <scope>NUCLEOTIDE SEQUENCE [LARGE SCALE GENOMIC DNA]</scope>
    <source>
        <strain evidence="4 5">SSD-17B</strain>
    </source>
</reference>
<feature type="domain" description="N-acetyltransferase" evidence="3">
    <location>
        <begin position="19"/>
        <end position="160"/>
    </location>
</feature>
<keyword evidence="5" id="KW-1185">Reference proteome</keyword>
<dbReference type="eggNOG" id="COG0456">
    <property type="taxonomic scope" value="Bacteria"/>
</dbReference>
<dbReference type="SUPFAM" id="SSF55729">
    <property type="entry name" value="Acyl-CoA N-acyltransferases (Nat)"/>
    <property type="match status" value="1"/>
</dbReference>
<organism evidence="4 5">
    <name type="scientific">Haloplasma contractile SSD-17B</name>
    <dbReference type="NCBI Taxonomy" id="1033810"/>
    <lineage>
        <taxon>Bacteria</taxon>
        <taxon>Bacillati</taxon>
        <taxon>Mycoplasmatota</taxon>
        <taxon>Mollicutes</taxon>
        <taxon>Haloplasmatales</taxon>
        <taxon>Haloplasmataceae</taxon>
        <taxon>Haloplasma</taxon>
    </lineage>
</organism>
<evidence type="ECO:0000313" key="4">
    <source>
        <dbReference type="EMBL" id="ERJ12622.1"/>
    </source>
</evidence>
<dbReference type="Pfam" id="PF00583">
    <property type="entry name" value="Acetyltransf_1"/>
    <property type="match status" value="1"/>
</dbReference>
<name>F7PSI8_9MOLU</name>
<dbReference type="RefSeq" id="WP_008824797.1">
    <property type="nucleotide sequence ID" value="NZ_AFNU02000004.1"/>
</dbReference>
<evidence type="ECO:0000256" key="2">
    <source>
        <dbReference type="ARBA" id="ARBA00023315"/>
    </source>
</evidence>
<evidence type="ECO:0000256" key="1">
    <source>
        <dbReference type="ARBA" id="ARBA00022679"/>
    </source>
</evidence>
<keyword evidence="2 4" id="KW-0012">Acyltransferase</keyword>
<dbReference type="GO" id="GO:0046027">
    <property type="term" value="F:phospholipid:diacylglycerol acyltransferase activity"/>
    <property type="evidence" value="ECO:0007669"/>
    <property type="project" value="UniProtKB-EC"/>
</dbReference>
<dbReference type="PANTHER" id="PTHR43420">
    <property type="entry name" value="ACETYLTRANSFERASE"/>
    <property type="match status" value="1"/>
</dbReference>
<proteinExistence type="predicted"/>
<evidence type="ECO:0000259" key="3">
    <source>
        <dbReference type="PROSITE" id="PS51186"/>
    </source>
</evidence>
<keyword evidence="1 4" id="KW-0808">Transferase</keyword>
<evidence type="ECO:0000313" key="5">
    <source>
        <dbReference type="Proteomes" id="UP000005707"/>
    </source>
</evidence>
<protein>
    <submittedName>
        <fullName evidence="4">Phospholipiddiacylglycerol acyltransferase protein</fullName>
        <ecNumber evidence="4">2.3.1.158</ecNumber>
    </submittedName>
</protein>
<dbReference type="InParanoid" id="F7PSI8"/>
<dbReference type="InterPro" id="IPR000182">
    <property type="entry name" value="GNAT_dom"/>
</dbReference>